<dbReference type="EMBL" id="JAPUUL010001162">
    <property type="protein sequence ID" value="KAJ8128179.1"/>
    <property type="molecule type" value="Genomic_DNA"/>
</dbReference>
<comment type="caution">
    <text evidence="1">The sequence shown here is derived from an EMBL/GenBank/DDBJ whole genome shotgun (WGS) entry which is preliminary data.</text>
</comment>
<proteinExistence type="predicted"/>
<gene>
    <name evidence="1" type="ORF">O1611_g5456</name>
</gene>
<evidence type="ECO:0000313" key="2">
    <source>
        <dbReference type="Proteomes" id="UP001153332"/>
    </source>
</evidence>
<sequence length="341" mass="38371">MTWAHEATSRFFGGRKSPSQMQCNDIALSVSNALTVRPVDSPGSMSYTVICNGRPGLQDLIVSFREPGATLDEEIVKLAKEIHGELVPESTCYGNVEGADPPLFIYSMPYLRGSSCIEVLACQVEMNPEEQTKHKVFIQHLARYFARCWSSSRLVDRQIQAEKQEGIRKRLARLEEETPSILPNLLSKLIGILPSFFNQDYPQVLTHGDFSVTNILVDENTFEITGIVDWSLAMIMPFGMDLDILFLTTGFMTRDGWHDYACKLLLRDIFWDEFWAASGIEGEERRGRVRRLAEAAGQIGAILRLAFRRNADGSPSEEVFVSESRMKQLRAWFGGKATSST</sequence>
<protein>
    <submittedName>
        <fullName evidence="1">Uncharacterized protein</fullName>
    </submittedName>
</protein>
<accession>A0ACC2JL09</accession>
<reference evidence="1" key="1">
    <citation type="submission" date="2022-12" db="EMBL/GenBank/DDBJ databases">
        <title>Genome Sequence of Lasiodiplodia mahajangana.</title>
        <authorList>
            <person name="Buettner E."/>
        </authorList>
    </citation>
    <scope>NUCLEOTIDE SEQUENCE</scope>
    <source>
        <strain evidence="1">VT137</strain>
    </source>
</reference>
<keyword evidence="2" id="KW-1185">Reference proteome</keyword>
<dbReference type="Proteomes" id="UP001153332">
    <property type="component" value="Unassembled WGS sequence"/>
</dbReference>
<evidence type="ECO:0000313" key="1">
    <source>
        <dbReference type="EMBL" id="KAJ8128179.1"/>
    </source>
</evidence>
<name>A0ACC2JL09_9PEZI</name>
<organism evidence="1 2">
    <name type="scientific">Lasiodiplodia mahajangana</name>
    <dbReference type="NCBI Taxonomy" id="1108764"/>
    <lineage>
        <taxon>Eukaryota</taxon>
        <taxon>Fungi</taxon>
        <taxon>Dikarya</taxon>
        <taxon>Ascomycota</taxon>
        <taxon>Pezizomycotina</taxon>
        <taxon>Dothideomycetes</taxon>
        <taxon>Dothideomycetes incertae sedis</taxon>
        <taxon>Botryosphaeriales</taxon>
        <taxon>Botryosphaeriaceae</taxon>
        <taxon>Lasiodiplodia</taxon>
    </lineage>
</organism>